<dbReference type="Proteomes" id="UP000824120">
    <property type="component" value="Chromosome 9"/>
</dbReference>
<gene>
    <name evidence="1" type="ORF">H5410_044391</name>
</gene>
<sequence>MFNNILSDIEGRDPNEKEDCEAYYNNTEYLISYNIMNLRVLSFMNKTMAGTSSVQLLEIVNYSDESSI</sequence>
<evidence type="ECO:0000313" key="1">
    <source>
        <dbReference type="EMBL" id="KAG5583957.1"/>
    </source>
</evidence>
<proteinExistence type="predicted"/>
<reference evidence="1 2" key="1">
    <citation type="submission" date="2020-09" db="EMBL/GenBank/DDBJ databases">
        <title>De no assembly of potato wild relative species, Solanum commersonii.</title>
        <authorList>
            <person name="Cho K."/>
        </authorList>
    </citation>
    <scope>NUCLEOTIDE SEQUENCE [LARGE SCALE GENOMIC DNA]</scope>
    <source>
        <strain evidence="1">LZ3.2</strain>
        <tissue evidence="1">Leaf</tissue>
    </source>
</reference>
<dbReference type="AlphaFoldDB" id="A0A9J5X8X5"/>
<protein>
    <submittedName>
        <fullName evidence="1">Uncharacterized protein</fullName>
    </submittedName>
</protein>
<keyword evidence="2" id="KW-1185">Reference proteome</keyword>
<accession>A0A9J5X8X5</accession>
<comment type="caution">
    <text evidence="1">The sequence shown here is derived from an EMBL/GenBank/DDBJ whole genome shotgun (WGS) entry which is preliminary data.</text>
</comment>
<organism evidence="1 2">
    <name type="scientific">Solanum commersonii</name>
    <name type="common">Commerson's wild potato</name>
    <name type="synonym">Commerson's nightshade</name>
    <dbReference type="NCBI Taxonomy" id="4109"/>
    <lineage>
        <taxon>Eukaryota</taxon>
        <taxon>Viridiplantae</taxon>
        <taxon>Streptophyta</taxon>
        <taxon>Embryophyta</taxon>
        <taxon>Tracheophyta</taxon>
        <taxon>Spermatophyta</taxon>
        <taxon>Magnoliopsida</taxon>
        <taxon>eudicotyledons</taxon>
        <taxon>Gunneridae</taxon>
        <taxon>Pentapetalae</taxon>
        <taxon>asterids</taxon>
        <taxon>lamiids</taxon>
        <taxon>Solanales</taxon>
        <taxon>Solanaceae</taxon>
        <taxon>Solanoideae</taxon>
        <taxon>Solaneae</taxon>
        <taxon>Solanum</taxon>
    </lineage>
</organism>
<evidence type="ECO:0000313" key="2">
    <source>
        <dbReference type="Proteomes" id="UP000824120"/>
    </source>
</evidence>
<dbReference type="EMBL" id="JACXVP010000009">
    <property type="protein sequence ID" value="KAG5583957.1"/>
    <property type="molecule type" value="Genomic_DNA"/>
</dbReference>
<name>A0A9J5X8X5_SOLCO</name>